<evidence type="ECO:0000259" key="2">
    <source>
        <dbReference type="Pfam" id="PF01364"/>
    </source>
</evidence>
<keyword evidence="1" id="KW-0732">Signal</keyword>
<dbReference type="RefSeq" id="WP_146088721.1">
    <property type="nucleotide sequence ID" value="NZ_PTJC01000005.1"/>
</dbReference>
<dbReference type="SUPFAM" id="SSF52129">
    <property type="entry name" value="Caspase-like"/>
    <property type="match status" value="1"/>
</dbReference>
<dbReference type="InterPro" id="IPR001769">
    <property type="entry name" value="Gingipain"/>
</dbReference>
<dbReference type="Pfam" id="PF01364">
    <property type="entry name" value="Peptidase_C25"/>
    <property type="match status" value="1"/>
</dbReference>
<evidence type="ECO:0000313" key="3">
    <source>
        <dbReference type="EMBL" id="PPK88120.1"/>
    </source>
</evidence>
<organism evidence="3 4">
    <name type="scientific">Neolewinella xylanilytica</name>
    <dbReference type="NCBI Taxonomy" id="1514080"/>
    <lineage>
        <taxon>Bacteria</taxon>
        <taxon>Pseudomonadati</taxon>
        <taxon>Bacteroidota</taxon>
        <taxon>Saprospiria</taxon>
        <taxon>Saprospirales</taxon>
        <taxon>Lewinellaceae</taxon>
        <taxon>Neolewinella</taxon>
    </lineage>
</organism>
<dbReference type="Gene3D" id="2.60.40.4070">
    <property type="match status" value="1"/>
</dbReference>
<comment type="caution">
    <text evidence="3">The sequence shown here is derived from an EMBL/GenBank/DDBJ whole genome shotgun (WGS) entry which is preliminary data.</text>
</comment>
<feature type="chain" id="PRO_5015466596" evidence="1">
    <location>
        <begin position="21"/>
        <end position="1673"/>
    </location>
</feature>
<reference evidence="3 4" key="1">
    <citation type="submission" date="2018-02" db="EMBL/GenBank/DDBJ databases">
        <title>Genomic Encyclopedia of Archaeal and Bacterial Type Strains, Phase II (KMG-II): from individual species to whole genera.</title>
        <authorList>
            <person name="Goeker M."/>
        </authorList>
    </citation>
    <scope>NUCLEOTIDE SEQUENCE [LARGE SCALE GENOMIC DNA]</scope>
    <source>
        <strain evidence="3 4">DSM 29526</strain>
    </source>
</reference>
<dbReference type="OrthoDB" id="9757650at2"/>
<keyword evidence="4" id="KW-1185">Reference proteome</keyword>
<proteinExistence type="predicted"/>
<gene>
    <name evidence="3" type="ORF">CLV84_1084</name>
</gene>
<dbReference type="Gene3D" id="3.40.50.1460">
    <property type="match status" value="1"/>
</dbReference>
<sequence length="1673" mass="184619">MSRTFTIFLFTLACPLAIVAQMATESGVRYGNEWYGAGSSHLRLDVAQDGFYRVTAELIAGSGLIESTADLERLQLYHRGEPVPIDVIDGEVLFYGERARSEMDKYLFEFGEDMLLNTEYGMYTDTSAYYLGLAASPDEVLRYRPATDPTGGPTNSTIYRTTEKVYGKSQSKFFRRTAGLSVYFSHYEWNEGYGSLRSNDLLSSNGSTVTGEKLALPEAVSGQAALSLRFGLAFGDAHSQLITVNNQALATINAGDEWSLHDTTLSFALTTNQASFSIAGQAGPQDKANLAFVSVTYPARAVGTANFLSFTLPAGPSQTLEFTSGVNAGSRLYDPASATVYPILGGQFQLSAAVAERRFVLLNEAWSPAASQLVTLTDLLPPPQTDYLIITSRRLAGPELDAMADYRESSVGGNYTVHTVYVEDLYDAFGYGLRRHPQAIRNYLYAAQQVAPQLNYLFLVGKGREYTALRDRADLEAAWSTFFVPGFGFPASDNLMSADLGNPLPKLATGRLAAINREEIGIYVRKLQEVERQIYEVDQTIDDAAWMKQALFLGGGTTAGEQSAIRYNLATMENIFENSFLGGSVTSVFKTNSEPIEEARQDIIFNRINQGVSLLTFYGHSSSQGFDFNIDNPENYNNQNKYPFMLSLGCYSGDAFTEARSISERFIFLPEGGAITYAASKGLGYISALGTYGRSIFTNLSGPYYGDGVGDVLRATIDEFAGTSNFTLGILMEQFTLSGDPAFRLHPRPGPDLVIDPATVKFVPEVIPAQDSTFTVNLKVINLGTHAEGLPDSVLINVRQELPTGEIRDLARLPVPVPFYEEFVALEVPNLGIEAVGNNRLLLTIDAAGAIAELPTGSAESNNDVVIGGRPGVPFTIIANTAKVAFPPPFAVVGPGVQLVAGTSDPLAPERKYAVQVSLEADFSIPLVNEEITAAGGIIRYAPSLSFQDSTTYYWRISPDSSLTVGQGYLWSESSFTYLAARVSDDIGYALQHPGQLSQGEAQNIQVFEKNPVWAFKQNVNYIEISNGIYKSGSMPEFRKNDNRFVSPFPWKIRAGIQIIVVDSTNNRKWFSSPGDGSYNSARGVADPWSFDTRTAAGRSGMMQFLEEYVQDGQYVFVYSAQRGEDIEYHTSDWLADSTAFGRTIYGVLEAEGAEQIRLLETLGSVPYTFMFQKGIGALGEAVGDSQDAETHVRVAIRENWDNGTYTTPEVGPALSWKEMRLQFRPDNIQQQDSCHLKLFGQLATGEWDLLQDQPLSIRDQLEFTLSLSDYDATTYQHLKAELSFFDEVLRTSATLDELYIDYQRPGDVAISPAVAYSVPDTLAQGEVAKMEIGYENLSPIPMDSLLIELSVLDETNRVTRIFRRRPPLAGNGRDTVQFSLPTTSINSGLRVQLLLNPSADQPEEILFNNFLTTDLGISTDLVDPDLKVYFDGRRINNGELVSSKPEILIQLRDENTFRRLDDSSAYEIELVYPGQGNSGERIRMSDERVEYVPAPGTGDNMAEIYFRPELPVDGTYRIKVQAKDRSNNKSGLFDYEQEFEVLNEQLITNVLTYPNPFTTQTRFVYTLTGSEAPEVFRIQIMTVSGRVVRDIDLLAHETIKIGTHQTAYSWDGTDEYGDQLANGVYLYRVITADETGSPLQSHQDSGNQEFRATHAVTDQYFKNGLGKVVILR</sequence>
<name>A0A2S6I9E3_9BACT</name>
<dbReference type="GO" id="GO:0008234">
    <property type="term" value="F:cysteine-type peptidase activity"/>
    <property type="evidence" value="ECO:0007669"/>
    <property type="project" value="InterPro"/>
</dbReference>
<feature type="domain" description="Gingipain" evidence="2">
    <location>
        <begin position="387"/>
        <end position="745"/>
    </location>
</feature>
<dbReference type="Proteomes" id="UP000237662">
    <property type="component" value="Unassembled WGS sequence"/>
</dbReference>
<protein>
    <submittedName>
        <fullName evidence="3">Putative secreted protein (Por secretion system target)</fullName>
    </submittedName>
</protein>
<feature type="signal peptide" evidence="1">
    <location>
        <begin position="1"/>
        <end position="20"/>
    </location>
</feature>
<dbReference type="EMBL" id="PTJC01000005">
    <property type="protein sequence ID" value="PPK88120.1"/>
    <property type="molecule type" value="Genomic_DNA"/>
</dbReference>
<dbReference type="GO" id="GO:0006508">
    <property type="term" value="P:proteolysis"/>
    <property type="evidence" value="ECO:0007669"/>
    <property type="project" value="InterPro"/>
</dbReference>
<accession>A0A2S6I9E3</accession>
<evidence type="ECO:0000313" key="4">
    <source>
        <dbReference type="Proteomes" id="UP000237662"/>
    </source>
</evidence>
<dbReference type="InterPro" id="IPR029030">
    <property type="entry name" value="Caspase-like_dom_sf"/>
</dbReference>
<evidence type="ECO:0000256" key="1">
    <source>
        <dbReference type="SAM" id="SignalP"/>
    </source>
</evidence>